<keyword evidence="11" id="KW-1185">Reference proteome</keyword>
<feature type="domain" description="Glycosyltransferase 2-like" evidence="9">
    <location>
        <begin position="16"/>
        <end position="144"/>
    </location>
</feature>
<dbReference type="Gene3D" id="3.90.550.10">
    <property type="entry name" value="Spore Coat Polysaccharide Biosynthesis Protein SpsA, Chain A"/>
    <property type="match status" value="1"/>
</dbReference>
<evidence type="ECO:0000259" key="9">
    <source>
        <dbReference type="Pfam" id="PF00535"/>
    </source>
</evidence>
<feature type="transmembrane region" description="Helical" evidence="8">
    <location>
        <begin position="272"/>
        <end position="298"/>
    </location>
</feature>
<protein>
    <submittedName>
        <fullName evidence="10">Glycosyltransferase family 2 protein</fullName>
    </submittedName>
</protein>
<dbReference type="SUPFAM" id="SSF53448">
    <property type="entry name" value="Nucleotide-diphospho-sugar transferases"/>
    <property type="match status" value="1"/>
</dbReference>
<dbReference type="CDD" id="cd04187">
    <property type="entry name" value="DPM1_like_bac"/>
    <property type="match status" value="1"/>
</dbReference>
<reference evidence="10" key="1">
    <citation type="submission" date="2021-08" db="EMBL/GenBank/DDBJ databases">
        <title>Genome of a novel bacterium of the phylum Verrucomicrobia, Oleiharenicola sp. KSB-15.</title>
        <authorList>
            <person name="Chung J.-H."/>
            <person name="Ahn J.-H."/>
            <person name="Yoon Y."/>
            <person name="Kim D.-Y."/>
            <person name="An S.-H."/>
            <person name="Park I."/>
            <person name="Yeon J."/>
        </authorList>
    </citation>
    <scope>NUCLEOTIDE SEQUENCE</scope>
    <source>
        <strain evidence="10">KSB-15</strain>
    </source>
</reference>
<evidence type="ECO:0000256" key="4">
    <source>
        <dbReference type="ARBA" id="ARBA00022692"/>
    </source>
</evidence>
<dbReference type="InterPro" id="IPR001173">
    <property type="entry name" value="Glyco_trans_2-like"/>
</dbReference>
<evidence type="ECO:0000313" key="11">
    <source>
        <dbReference type="Proteomes" id="UP000825051"/>
    </source>
</evidence>
<keyword evidence="7 8" id="KW-0472">Membrane</keyword>
<dbReference type="Proteomes" id="UP000825051">
    <property type="component" value="Chromosome"/>
</dbReference>
<evidence type="ECO:0000313" key="10">
    <source>
        <dbReference type="EMBL" id="QYM79779.1"/>
    </source>
</evidence>
<dbReference type="Pfam" id="PF00535">
    <property type="entry name" value="Glycos_transf_2"/>
    <property type="match status" value="1"/>
</dbReference>
<evidence type="ECO:0000256" key="3">
    <source>
        <dbReference type="ARBA" id="ARBA00022679"/>
    </source>
</evidence>
<evidence type="ECO:0000256" key="6">
    <source>
        <dbReference type="ARBA" id="ARBA00022989"/>
    </source>
</evidence>
<dbReference type="AlphaFoldDB" id="A0A8F9XM82"/>
<feature type="transmembrane region" description="Helical" evidence="8">
    <location>
        <begin position="237"/>
        <end position="260"/>
    </location>
</feature>
<dbReference type="PANTHER" id="PTHR48090">
    <property type="entry name" value="UNDECAPRENYL-PHOSPHATE 4-DEOXY-4-FORMAMIDO-L-ARABINOSE TRANSFERASE-RELATED"/>
    <property type="match status" value="1"/>
</dbReference>
<dbReference type="GO" id="GO:0009103">
    <property type="term" value="P:lipopolysaccharide biosynthetic process"/>
    <property type="evidence" value="ECO:0007669"/>
    <property type="project" value="UniProtKB-KW"/>
</dbReference>
<dbReference type="RefSeq" id="WP_220164069.1">
    <property type="nucleotide sequence ID" value="NZ_CP080507.1"/>
</dbReference>
<organism evidence="10 11">
    <name type="scientific">Horticoccus luteus</name>
    <dbReference type="NCBI Taxonomy" id="2862869"/>
    <lineage>
        <taxon>Bacteria</taxon>
        <taxon>Pseudomonadati</taxon>
        <taxon>Verrucomicrobiota</taxon>
        <taxon>Opitutia</taxon>
        <taxon>Opitutales</taxon>
        <taxon>Opitutaceae</taxon>
        <taxon>Horticoccus</taxon>
    </lineage>
</organism>
<keyword evidence="5" id="KW-0448">Lipopolysaccharide biosynthesis</keyword>
<dbReference type="InterPro" id="IPR050256">
    <property type="entry name" value="Glycosyltransferase_2"/>
</dbReference>
<keyword evidence="2" id="KW-0328">Glycosyltransferase</keyword>
<dbReference type="EMBL" id="CP080507">
    <property type="protein sequence ID" value="QYM79779.1"/>
    <property type="molecule type" value="Genomic_DNA"/>
</dbReference>
<keyword evidence="6 8" id="KW-1133">Transmembrane helix</keyword>
<sequence length="325" mass="35455">MNAASSTGATTTAGHSIIVPVYNSAKTLPMLVDAVEQAFLQAKTPFEVILVNDGSHDASWSIITELAAGRPWLRGICLFRNYGQHNALLAGLRNARYNVTVTLDDDLQHPPTEIDKLLAALEEDVDVVYGTPAREQHGLFRDLASLITKLALRSAMGAKTAAQTSAFRVFRTDLRQAFANYGSPTVSIDVLLTWATTRFTSVQVLHAPRFEGKSNYTFGKLVRHALNMTTGFSVLPLQFASMMGFAFTALGITVLAYVVGRYMLFGSAVAGFPFLASIIAMFAGVQLFALGVIGEYLARMHFRIMEKPAYTIRGHVSSEQLPRSL</sequence>
<dbReference type="InterPro" id="IPR029044">
    <property type="entry name" value="Nucleotide-diphossugar_trans"/>
</dbReference>
<evidence type="ECO:0000256" key="5">
    <source>
        <dbReference type="ARBA" id="ARBA00022985"/>
    </source>
</evidence>
<dbReference type="PANTHER" id="PTHR48090:SF3">
    <property type="entry name" value="UNDECAPRENYL-PHOSPHATE 4-DEOXY-4-FORMAMIDO-L-ARABINOSE TRANSFERASE"/>
    <property type="match status" value="1"/>
</dbReference>
<name>A0A8F9XM82_9BACT</name>
<proteinExistence type="predicted"/>
<evidence type="ECO:0000256" key="1">
    <source>
        <dbReference type="ARBA" id="ARBA00022475"/>
    </source>
</evidence>
<evidence type="ECO:0000256" key="2">
    <source>
        <dbReference type="ARBA" id="ARBA00022676"/>
    </source>
</evidence>
<accession>A0A8F9XM82</accession>
<evidence type="ECO:0000256" key="8">
    <source>
        <dbReference type="SAM" id="Phobius"/>
    </source>
</evidence>
<dbReference type="KEGG" id="ole:K0B96_03945"/>
<evidence type="ECO:0000256" key="7">
    <source>
        <dbReference type="ARBA" id="ARBA00023136"/>
    </source>
</evidence>
<dbReference type="GO" id="GO:0005886">
    <property type="term" value="C:plasma membrane"/>
    <property type="evidence" value="ECO:0007669"/>
    <property type="project" value="TreeGrafter"/>
</dbReference>
<keyword evidence="1" id="KW-1003">Cell membrane</keyword>
<dbReference type="GO" id="GO:0099621">
    <property type="term" value="F:undecaprenyl-phosphate 4-deoxy-4-formamido-L-arabinose transferase activity"/>
    <property type="evidence" value="ECO:0007669"/>
    <property type="project" value="TreeGrafter"/>
</dbReference>
<gene>
    <name evidence="10" type="ORF">K0B96_03945</name>
</gene>
<keyword evidence="4 8" id="KW-0812">Transmembrane</keyword>
<keyword evidence="3" id="KW-0808">Transferase</keyword>